<gene>
    <name evidence="2" type="ORF">FHX40_4474</name>
</gene>
<dbReference type="SUPFAM" id="SSF55729">
    <property type="entry name" value="Acyl-CoA N-acyltransferases (Nat)"/>
    <property type="match status" value="1"/>
</dbReference>
<dbReference type="RefSeq" id="WP_142261391.1">
    <property type="nucleotide sequence ID" value="NZ_BMPV01000002.1"/>
</dbReference>
<accession>A0A543J4F6</accession>
<sequence length="208" mass="24077">MQQNLTDWDVADLARTAEGRPAPTRSRHLRLRAVDPADHPLLYQWENHPEVRGLLGYREPAPSLGIFEERMRLDPTRQLVATRPDGTPVVWLSLYNRNAADGYAWLSVVADPGTRSTGLGIEAAALFLTQLFLTTAMRKIYADSYDNALRQYRSGIDRYFRVEARLREHIFLDGRYRDRFTIAVYRDEWLKKAGRIARALRFEPWTEG</sequence>
<dbReference type="InterPro" id="IPR000182">
    <property type="entry name" value="GNAT_dom"/>
</dbReference>
<proteinExistence type="predicted"/>
<dbReference type="PROSITE" id="PS51186">
    <property type="entry name" value="GNAT"/>
    <property type="match status" value="1"/>
</dbReference>
<keyword evidence="2" id="KW-0808">Transferase</keyword>
<evidence type="ECO:0000313" key="2">
    <source>
        <dbReference type="EMBL" id="TQM77703.1"/>
    </source>
</evidence>
<evidence type="ECO:0000313" key="3">
    <source>
        <dbReference type="Proteomes" id="UP000319213"/>
    </source>
</evidence>
<dbReference type="EMBL" id="VFPQ01000001">
    <property type="protein sequence ID" value="TQM77703.1"/>
    <property type="molecule type" value="Genomic_DNA"/>
</dbReference>
<evidence type="ECO:0000259" key="1">
    <source>
        <dbReference type="PROSITE" id="PS51186"/>
    </source>
</evidence>
<feature type="domain" description="N-acetyltransferase" evidence="1">
    <location>
        <begin position="29"/>
        <end position="183"/>
    </location>
</feature>
<protein>
    <submittedName>
        <fullName evidence="2">RimJ/RimL family protein N-acetyltransferase</fullName>
    </submittedName>
</protein>
<comment type="caution">
    <text evidence="2">The sequence shown here is derived from an EMBL/GenBank/DDBJ whole genome shotgun (WGS) entry which is preliminary data.</text>
</comment>
<dbReference type="Pfam" id="PF13302">
    <property type="entry name" value="Acetyltransf_3"/>
    <property type="match status" value="1"/>
</dbReference>
<dbReference type="AlphaFoldDB" id="A0A543J4F6"/>
<dbReference type="Gene3D" id="3.40.630.30">
    <property type="match status" value="1"/>
</dbReference>
<organism evidence="2 3">
    <name type="scientific">Thermopolyspora flexuosa</name>
    <dbReference type="NCBI Taxonomy" id="103836"/>
    <lineage>
        <taxon>Bacteria</taxon>
        <taxon>Bacillati</taxon>
        <taxon>Actinomycetota</taxon>
        <taxon>Actinomycetes</taxon>
        <taxon>Streptosporangiales</taxon>
        <taxon>Streptosporangiaceae</taxon>
        <taxon>Thermopolyspora</taxon>
    </lineage>
</organism>
<dbReference type="OrthoDB" id="4190012at2"/>
<name>A0A543J4F6_9ACTN</name>
<dbReference type="InterPro" id="IPR016181">
    <property type="entry name" value="Acyl_CoA_acyltransferase"/>
</dbReference>
<keyword evidence="3" id="KW-1185">Reference proteome</keyword>
<reference evidence="2 3" key="1">
    <citation type="submission" date="2019-06" db="EMBL/GenBank/DDBJ databases">
        <title>Sequencing the genomes of 1000 actinobacteria strains.</title>
        <authorList>
            <person name="Klenk H.-P."/>
        </authorList>
    </citation>
    <scope>NUCLEOTIDE SEQUENCE [LARGE SCALE GENOMIC DNA]</scope>
    <source>
        <strain evidence="2 3">DSM 43186</strain>
    </source>
</reference>
<dbReference type="Proteomes" id="UP000319213">
    <property type="component" value="Unassembled WGS sequence"/>
</dbReference>
<dbReference type="GO" id="GO:0016747">
    <property type="term" value="F:acyltransferase activity, transferring groups other than amino-acyl groups"/>
    <property type="evidence" value="ECO:0007669"/>
    <property type="project" value="InterPro"/>
</dbReference>